<keyword evidence="2" id="KW-1185">Reference proteome</keyword>
<gene>
    <name evidence="1" type="ORF">EMA8858_04211</name>
</gene>
<dbReference type="EMBL" id="CAKLPY010000025">
    <property type="protein sequence ID" value="CAH0998072.1"/>
    <property type="molecule type" value="Genomic_DNA"/>
</dbReference>
<evidence type="ECO:0000313" key="2">
    <source>
        <dbReference type="Proteomes" id="UP000837932"/>
    </source>
</evidence>
<dbReference type="Proteomes" id="UP000837932">
    <property type="component" value="Unassembled WGS sequence"/>
</dbReference>
<name>A0ABM9AW77_9BACT</name>
<protein>
    <submittedName>
        <fullName evidence="1">Uncharacterized protein</fullName>
    </submittedName>
</protein>
<accession>A0ABM9AW77</accession>
<organism evidence="1 2">
    <name type="scientific">Emticicia aquatica</name>
    <dbReference type="NCBI Taxonomy" id="1681835"/>
    <lineage>
        <taxon>Bacteria</taxon>
        <taxon>Pseudomonadati</taxon>
        <taxon>Bacteroidota</taxon>
        <taxon>Cytophagia</taxon>
        <taxon>Cytophagales</taxon>
        <taxon>Leadbetterellaceae</taxon>
        <taxon>Emticicia</taxon>
    </lineage>
</organism>
<proteinExistence type="predicted"/>
<dbReference type="RefSeq" id="WP_238808872.1">
    <property type="nucleotide sequence ID" value="NZ_CAKLPY010000025.1"/>
</dbReference>
<comment type="caution">
    <text evidence="1">The sequence shown here is derived from an EMBL/GenBank/DDBJ whole genome shotgun (WGS) entry which is preliminary data.</text>
</comment>
<reference evidence="1" key="1">
    <citation type="submission" date="2021-12" db="EMBL/GenBank/DDBJ databases">
        <authorList>
            <person name="Rodrigo-Torres L."/>
            <person name="Arahal R. D."/>
            <person name="Lucena T."/>
        </authorList>
    </citation>
    <scope>NUCLEOTIDE SEQUENCE</scope>
    <source>
        <strain evidence="1">CECT 8858</strain>
    </source>
</reference>
<evidence type="ECO:0000313" key="1">
    <source>
        <dbReference type="EMBL" id="CAH0998072.1"/>
    </source>
</evidence>
<sequence>MSQTTWRAKASKSENLLRINTRKLRIGFVANGSGFGQNRAKGIARINKNQSIVIIAKA</sequence>